<gene>
    <name evidence="2" type="ORF">TVAG_236690</name>
</gene>
<dbReference type="AlphaFoldDB" id="A2F7A9"/>
<evidence type="ECO:0000256" key="1">
    <source>
        <dbReference type="SAM" id="Coils"/>
    </source>
</evidence>
<evidence type="ECO:0000313" key="3">
    <source>
        <dbReference type="Proteomes" id="UP000001542"/>
    </source>
</evidence>
<protein>
    <submittedName>
        <fullName evidence="2">Uncharacterized protein</fullName>
    </submittedName>
</protein>
<dbReference type="EMBL" id="DS113645">
    <property type="protein sequence ID" value="EAX99224.1"/>
    <property type="molecule type" value="Genomic_DNA"/>
</dbReference>
<accession>A2F7A9</accession>
<reference evidence="2" key="1">
    <citation type="submission" date="2006-10" db="EMBL/GenBank/DDBJ databases">
        <authorList>
            <person name="Amadeo P."/>
            <person name="Zhao Q."/>
            <person name="Wortman J."/>
            <person name="Fraser-Liggett C."/>
            <person name="Carlton J."/>
        </authorList>
    </citation>
    <scope>NUCLEOTIDE SEQUENCE</scope>
    <source>
        <strain evidence="2">G3</strain>
    </source>
</reference>
<keyword evidence="3" id="KW-1185">Reference proteome</keyword>
<dbReference type="InParanoid" id="A2F7A9"/>
<sequence>MSALSSSIGNQRSIISSSKPDNLDELEILDQKINQIREQVNNSELALRTLTDELENKHEIYVRQIEDLKSQIDAANREAENAYVMQQSNEQQEYLRLHRKLEAEILQYQAQFDAASNKLERSAEQSRDYADVRKAWQITDMMRSLQIEAGKVSEYNLTRSLGRTEKKLQKRAKIRDAQMRLKTAEDELSKMNAQVKEFQANCRIEQKELQNKLEMSEQNHKLLMQKLVNEQNHRDKDYIRHLDAVRLNIYTEKQRMEYDTQSNESKIANLQTILKSVQKQGLQQMSLLTSDIQKLQTALDAAEQSESKFSFSTKGNDTKMQDLRTKHAKWKSLADGIIEETEELKIENQKIVAELEKIENKSKLQRKSVNPMRRSMNYY</sequence>
<dbReference type="SMR" id="A2F7A9"/>
<keyword evidence="1" id="KW-0175">Coiled coil</keyword>
<organism evidence="2 3">
    <name type="scientific">Trichomonas vaginalis (strain ATCC PRA-98 / G3)</name>
    <dbReference type="NCBI Taxonomy" id="412133"/>
    <lineage>
        <taxon>Eukaryota</taxon>
        <taxon>Metamonada</taxon>
        <taxon>Parabasalia</taxon>
        <taxon>Trichomonadida</taxon>
        <taxon>Trichomonadidae</taxon>
        <taxon>Trichomonas</taxon>
    </lineage>
</organism>
<dbReference type="Proteomes" id="UP000001542">
    <property type="component" value="Unassembled WGS sequence"/>
</dbReference>
<proteinExistence type="predicted"/>
<dbReference type="KEGG" id="tva:4757029"/>
<name>A2F7A9_TRIV3</name>
<feature type="coiled-coil region" evidence="1">
    <location>
        <begin position="167"/>
        <end position="226"/>
    </location>
</feature>
<dbReference type="VEuPathDB" id="TrichDB:TVAGG3_0002770"/>
<evidence type="ECO:0000313" key="2">
    <source>
        <dbReference type="EMBL" id="EAX99224.1"/>
    </source>
</evidence>
<reference evidence="2" key="2">
    <citation type="journal article" date="2007" name="Science">
        <title>Draft genome sequence of the sexually transmitted pathogen Trichomonas vaginalis.</title>
        <authorList>
            <person name="Carlton J.M."/>
            <person name="Hirt R.P."/>
            <person name="Silva J.C."/>
            <person name="Delcher A.L."/>
            <person name="Schatz M."/>
            <person name="Zhao Q."/>
            <person name="Wortman J.R."/>
            <person name="Bidwell S.L."/>
            <person name="Alsmark U.C.M."/>
            <person name="Besteiro S."/>
            <person name="Sicheritz-Ponten T."/>
            <person name="Noel C.J."/>
            <person name="Dacks J.B."/>
            <person name="Foster P.G."/>
            <person name="Simillion C."/>
            <person name="Van de Peer Y."/>
            <person name="Miranda-Saavedra D."/>
            <person name="Barton G.J."/>
            <person name="Westrop G.D."/>
            <person name="Mueller S."/>
            <person name="Dessi D."/>
            <person name="Fiori P.L."/>
            <person name="Ren Q."/>
            <person name="Paulsen I."/>
            <person name="Zhang H."/>
            <person name="Bastida-Corcuera F.D."/>
            <person name="Simoes-Barbosa A."/>
            <person name="Brown M.T."/>
            <person name="Hayes R.D."/>
            <person name="Mukherjee M."/>
            <person name="Okumura C.Y."/>
            <person name="Schneider R."/>
            <person name="Smith A.J."/>
            <person name="Vanacova S."/>
            <person name="Villalvazo M."/>
            <person name="Haas B.J."/>
            <person name="Pertea M."/>
            <person name="Feldblyum T.V."/>
            <person name="Utterback T.R."/>
            <person name="Shu C.L."/>
            <person name="Osoegawa K."/>
            <person name="de Jong P.J."/>
            <person name="Hrdy I."/>
            <person name="Horvathova L."/>
            <person name="Zubacova Z."/>
            <person name="Dolezal P."/>
            <person name="Malik S.B."/>
            <person name="Logsdon J.M. Jr."/>
            <person name="Henze K."/>
            <person name="Gupta A."/>
            <person name="Wang C.C."/>
            <person name="Dunne R.L."/>
            <person name="Upcroft J.A."/>
            <person name="Upcroft P."/>
            <person name="White O."/>
            <person name="Salzberg S.L."/>
            <person name="Tang P."/>
            <person name="Chiu C.-H."/>
            <person name="Lee Y.-S."/>
            <person name="Embley T.M."/>
            <person name="Coombs G.H."/>
            <person name="Mottram J.C."/>
            <person name="Tachezy J."/>
            <person name="Fraser-Liggett C.M."/>
            <person name="Johnson P.J."/>
        </authorList>
    </citation>
    <scope>NUCLEOTIDE SEQUENCE [LARGE SCALE GENOMIC DNA]</scope>
    <source>
        <strain evidence="2">G3</strain>
    </source>
</reference>
<dbReference type="RefSeq" id="XP_001312154.1">
    <property type="nucleotide sequence ID" value="XM_001312153.1"/>
</dbReference>
<feature type="coiled-coil region" evidence="1">
    <location>
        <begin position="26"/>
        <end position="125"/>
    </location>
</feature>
<dbReference type="VEuPathDB" id="TrichDB:TVAG_236690"/>